<evidence type="ECO:0000256" key="4">
    <source>
        <dbReference type="ARBA" id="ARBA00022490"/>
    </source>
</evidence>
<reference evidence="7" key="1">
    <citation type="submission" date="2021-04" db="EMBL/GenBank/DDBJ databases">
        <title>Pseudaminobacter soli sp. nov., isolated from paddy soil contaminated by heavy metals.</title>
        <authorList>
            <person name="Zhang K."/>
        </authorList>
    </citation>
    <scope>NUCLEOTIDE SEQUENCE</scope>
    <source>
        <strain evidence="7">19-2017</strain>
    </source>
</reference>
<dbReference type="CDD" id="cd22233">
    <property type="entry name" value="RHH_CopAso-like"/>
    <property type="match status" value="1"/>
</dbReference>
<dbReference type="EMBL" id="JAGWCR010000007">
    <property type="protein sequence ID" value="MBS3649893.1"/>
    <property type="molecule type" value="Genomic_DNA"/>
</dbReference>
<dbReference type="GO" id="GO:0005737">
    <property type="term" value="C:cytoplasm"/>
    <property type="evidence" value="ECO:0007669"/>
    <property type="project" value="UniProtKB-SubCell"/>
</dbReference>
<dbReference type="Proteomes" id="UP000680348">
    <property type="component" value="Unassembled WGS sequence"/>
</dbReference>
<comment type="subcellular location">
    <subcellularLocation>
        <location evidence="1">Cytoplasm</location>
    </subcellularLocation>
</comment>
<dbReference type="GO" id="GO:0006355">
    <property type="term" value="P:regulation of DNA-templated transcription"/>
    <property type="evidence" value="ECO:0007669"/>
    <property type="project" value="InterPro"/>
</dbReference>
<keyword evidence="4" id="KW-0963">Cytoplasm</keyword>
<keyword evidence="6" id="KW-0238">DNA-binding</keyword>
<dbReference type="AlphaFoldDB" id="A0A942I375"/>
<evidence type="ECO:0000313" key="7">
    <source>
        <dbReference type="EMBL" id="MBS3649893.1"/>
    </source>
</evidence>
<dbReference type="RefSeq" id="WP_188255445.1">
    <property type="nucleotide sequence ID" value="NZ_JABVCF010000007.1"/>
</dbReference>
<evidence type="ECO:0000256" key="6">
    <source>
        <dbReference type="ARBA" id="ARBA00023125"/>
    </source>
</evidence>
<keyword evidence="8" id="KW-1185">Reference proteome</keyword>
<evidence type="ECO:0000256" key="3">
    <source>
        <dbReference type="ARBA" id="ARBA00020541"/>
    </source>
</evidence>
<comment type="similarity">
    <text evidence="2">Belongs to the TraY family.</text>
</comment>
<dbReference type="GO" id="GO:0003677">
    <property type="term" value="F:DNA binding"/>
    <property type="evidence" value="ECO:0007669"/>
    <property type="project" value="UniProtKB-KW"/>
</dbReference>
<evidence type="ECO:0000256" key="1">
    <source>
        <dbReference type="ARBA" id="ARBA00004496"/>
    </source>
</evidence>
<organism evidence="7 8">
    <name type="scientific">Pseudaminobacter soli</name>
    <name type="common">ex Zhang et al. 2022</name>
    <dbReference type="NCBI Taxonomy" id="2831468"/>
    <lineage>
        <taxon>Bacteria</taxon>
        <taxon>Pseudomonadati</taxon>
        <taxon>Pseudomonadota</taxon>
        <taxon>Alphaproteobacteria</taxon>
        <taxon>Hyphomicrobiales</taxon>
        <taxon>Phyllobacteriaceae</taxon>
        <taxon>Pseudaminobacter</taxon>
    </lineage>
</organism>
<proteinExistence type="inferred from homology"/>
<dbReference type="InterPro" id="IPR010985">
    <property type="entry name" value="Ribbon_hlx_hlx"/>
</dbReference>
<evidence type="ECO:0000313" key="8">
    <source>
        <dbReference type="Proteomes" id="UP000680348"/>
    </source>
</evidence>
<name>A0A942I375_9HYPH</name>
<dbReference type="Pfam" id="PF05509">
    <property type="entry name" value="TraY"/>
    <property type="match status" value="1"/>
</dbReference>
<evidence type="ECO:0000256" key="5">
    <source>
        <dbReference type="ARBA" id="ARBA00022971"/>
    </source>
</evidence>
<gene>
    <name evidence="7" type="ORF">KEU06_14870</name>
</gene>
<dbReference type="SUPFAM" id="SSF47598">
    <property type="entry name" value="Ribbon-helix-helix"/>
    <property type="match status" value="1"/>
</dbReference>
<accession>A0A942I375</accession>
<keyword evidence="5" id="KW-0184">Conjugation</keyword>
<evidence type="ECO:0000256" key="2">
    <source>
        <dbReference type="ARBA" id="ARBA00007183"/>
    </source>
</evidence>
<protein>
    <recommendedName>
        <fullName evidence="3">Relaxosome protein TraY</fullName>
    </recommendedName>
</protein>
<comment type="caution">
    <text evidence="7">The sequence shown here is derived from an EMBL/GenBank/DDBJ whole genome shotgun (WGS) entry which is preliminary data.</text>
</comment>
<sequence length="87" mass="9689">MKPHLSETVTVRLSGETKAKLNALAEHTRRTKSFLAGEAIEDYVERELAIVAGVQRGLDDMEAGRVTSHKDAMRRIKALIESAQKTR</sequence>
<dbReference type="InterPro" id="IPR008876">
    <property type="entry name" value="TraY"/>
</dbReference>